<dbReference type="AlphaFoldDB" id="A0AAD6ZCC2"/>
<feature type="region of interest" description="Disordered" evidence="1">
    <location>
        <begin position="40"/>
        <end position="73"/>
    </location>
</feature>
<feature type="compositionally biased region" description="Basic and acidic residues" evidence="1">
    <location>
        <begin position="49"/>
        <end position="62"/>
    </location>
</feature>
<evidence type="ECO:0000313" key="3">
    <source>
        <dbReference type="Proteomes" id="UP001218218"/>
    </source>
</evidence>
<proteinExistence type="predicted"/>
<sequence>MSSDGPPTFLVDHSSIHHCYGGRLVLYSSVREVRDYFSWRQTDSSGPTGRREYNPSSRHSEEGSTPIQEAVSRPALLSYREPISGVIQISEDPSLSDNEGIRIEVLAPRPTKPCRPHAGQDKTTHTNCRPASDIIKDDFWDTRHAAMNGTLHRRPTTRELGWGNVLEPRHDSKWHLAVCRRKKRPMITMDCHMCALVVLLIDEGPTLEVITLSPKVVTKFQAGSKSRVFPDVWRGEKSEKCKLQLAEFPDHAVARWTENSGDFRMYASSGYFNLRKYSRRNQPSSTGIEPNFPTTPCKSATYRLCFRDCPFQSTLSISPQYAQSADTVRVGYGSYPAVPFRAGVLKHPLTFYRAAAICGLVVEILPEHSFTLRIYPKHVRLIRHGSRYILYTDTVWKLDHANTSAASQQGTINSNLPTSQPVPSVRLRTDCLPSVLPGSFVQPANPARLCRALGARSQRPRARLAQGCQFWRRESPYSGSTSNRDICEHRFICRCWVSEYQYLWVTNPAAATTIFLNAGKEWGMQVSWKVVQMIDAFQGSKKPNLESERNGKLGSQVDPSRDQGSKILFLPPTARWSGLLKRSMAGHGAKRQLQSLLTPAWISAGIGAPRILNANRSWSQDAPRRRDVGPPLVAEE</sequence>
<gene>
    <name evidence="2" type="ORF">DFH08DRAFT_820610</name>
</gene>
<dbReference type="Proteomes" id="UP001218218">
    <property type="component" value="Unassembled WGS sequence"/>
</dbReference>
<feature type="region of interest" description="Disordered" evidence="1">
    <location>
        <begin position="541"/>
        <end position="566"/>
    </location>
</feature>
<accession>A0AAD6ZCC2</accession>
<protein>
    <submittedName>
        <fullName evidence="2">Uncharacterized protein</fullName>
    </submittedName>
</protein>
<feature type="region of interest" description="Disordered" evidence="1">
    <location>
        <begin position="109"/>
        <end position="128"/>
    </location>
</feature>
<keyword evidence="3" id="KW-1185">Reference proteome</keyword>
<evidence type="ECO:0000313" key="2">
    <source>
        <dbReference type="EMBL" id="KAJ7315354.1"/>
    </source>
</evidence>
<reference evidence="2" key="1">
    <citation type="submission" date="2023-03" db="EMBL/GenBank/DDBJ databases">
        <title>Massive genome expansion in bonnet fungi (Mycena s.s.) driven by repeated elements and novel gene families across ecological guilds.</title>
        <authorList>
            <consortium name="Lawrence Berkeley National Laboratory"/>
            <person name="Harder C.B."/>
            <person name="Miyauchi S."/>
            <person name="Viragh M."/>
            <person name="Kuo A."/>
            <person name="Thoen E."/>
            <person name="Andreopoulos B."/>
            <person name="Lu D."/>
            <person name="Skrede I."/>
            <person name="Drula E."/>
            <person name="Henrissat B."/>
            <person name="Morin E."/>
            <person name="Kohler A."/>
            <person name="Barry K."/>
            <person name="LaButti K."/>
            <person name="Morin E."/>
            <person name="Salamov A."/>
            <person name="Lipzen A."/>
            <person name="Mereny Z."/>
            <person name="Hegedus B."/>
            <person name="Baldrian P."/>
            <person name="Stursova M."/>
            <person name="Weitz H."/>
            <person name="Taylor A."/>
            <person name="Grigoriev I.V."/>
            <person name="Nagy L.G."/>
            <person name="Martin F."/>
            <person name="Kauserud H."/>
        </authorList>
    </citation>
    <scope>NUCLEOTIDE SEQUENCE</scope>
    <source>
        <strain evidence="2">CBHHK002</strain>
    </source>
</reference>
<evidence type="ECO:0000256" key="1">
    <source>
        <dbReference type="SAM" id="MobiDB-lite"/>
    </source>
</evidence>
<comment type="caution">
    <text evidence="2">The sequence shown here is derived from an EMBL/GenBank/DDBJ whole genome shotgun (WGS) entry which is preliminary data.</text>
</comment>
<dbReference type="EMBL" id="JARIHO010000062">
    <property type="protein sequence ID" value="KAJ7315354.1"/>
    <property type="molecule type" value="Genomic_DNA"/>
</dbReference>
<name>A0AAD6ZCC2_9AGAR</name>
<organism evidence="2 3">
    <name type="scientific">Mycena albidolilacea</name>
    <dbReference type="NCBI Taxonomy" id="1033008"/>
    <lineage>
        <taxon>Eukaryota</taxon>
        <taxon>Fungi</taxon>
        <taxon>Dikarya</taxon>
        <taxon>Basidiomycota</taxon>
        <taxon>Agaricomycotina</taxon>
        <taxon>Agaricomycetes</taxon>
        <taxon>Agaricomycetidae</taxon>
        <taxon>Agaricales</taxon>
        <taxon>Marasmiineae</taxon>
        <taxon>Mycenaceae</taxon>
        <taxon>Mycena</taxon>
    </lineage>
</organism>